<keyword evidence="4" id="KW-0010">Activator</keyword>
<comment type="similarity">
    <text evidence="2">Belongs to the Mediator complex subunit 31 family.</text>
</comment>
<dbReference type="EMBL" id="PKMF04000066">
    <property type="protein sequence ID" value="KAK7853331.1"/>
    <property type="molecule type" value="Genomic_DNA"/>
</dbReference>
<dbReference type="Gene3D" id="1.10.10.1340">
    <property type="entry name" value="Mediator of RNA polymerase II, submodule Med31 (Soh1)"/>
    <property type="match status" value="1"/>
</dbReference>
<keyword evidence="5" id="KW-0804">Transcription</keyword>
<organism evidence="8 9">
    <name type="scientific">Quercus suber</name>
    <name type="common">Cork oak</name>
    <dbReference type="NCBI Taxonomy" id="58331"/>
    <lineage>
        <taxon>Eukaryota</taxon>
        <taxon>Viridiplantae</taxon>
        <taxon>Streptophyta</taxon>
        <taxon>Embryophyta</taxon>
        <taxon>Tracheophyta</taxon>
        <taxon>Spermatophyta</taxon>
        <taxon>Magnoliopsida</taxon>
        <taxon>eudicotyledons</taxon>
        <taxon>Gunneridae</taxon>
        <taxon>Pentapetalae</taxon>
        <taxon>rosids</taxon>
        <taxon>fabids</taxon>
        <taxon>Fagales</taxon>
        <taxon>Fagaceae</taxon>
        <taxon>Quercus</taxon>
    </lineage>
</organism>
<evidence type="ECO:0000313" key="8">
    <source>
        <dbReference type="EMBL" id="KAK7853331.1"/>
    </source>
</evidence>
<accession>A0AAW0LQT2</accession>
<evidence type="ECO:0000256" key="5">
    <source>
        <dbReference type="ARBA" id="ARBA00023163"/>
    </source>
</evidence>
<gene>
    <name evidence="8" type="primary">MED31_1</name>
    <name evidence="8" type="ORF">CFP56_036071</name>
</gene>
<dbReference type="GO" id="GO:0016592">
    <property type="term" value="C:mediator complex"/>
    <property type="evidence" value="ECO:0007669"/>
    <property type="project" value="InterPro"/>
</dbReference>
<evidence type="ECO:0000256" key="3">
    <source>
        <dbReference type="ARBA" id="ARBA00023015"/>
    </source>
</evidence>
<keyword evidence="3" id="KW-0805">Transcription regulation</keyword>
<comment type="subcellular location">
    <subcellularLocation>
        <location evidence="1">Nucleus</location>
    </subcellularLocation>
</comment>
<evidence type="ECO:0000256" key="4">
    <source>
        <dbReference type="ARBA" id="ARBA00023159"/>
    </source>
</evidence>
<evidence type="ECO:0000256" key="2">
    <source>
        <dbReference type="ARBA" id="ARBA00006378"/>
    </source>
</evidence>
<evidence type="ECO:0000256" key="1">
    <source>
        <dbReference type="ARBA" id="ARBA00004123"/>
    </source>
</evidence>
<proteinExistence type="inferred from homology"/>
<dbReference type="InterPro" id="IPR008831">
    <property type="entry name" value="Mediator_Med31"/>
</dbReference>
<evidence type="ECO:0000313" key="9">
    <source>
        <dbReference type="Proteomes" id="UP000237347"/>
    </source>
</evidence>
<reference evidence="8 9" key="1">
    <citation type="journal article" date="2018" name="Sci. Data">
        <title>The draft genome sequence of cork oak.</title>
        <authorList>
            <person name="Ramos A.M."/>
            <person name="Usie A."/>
            <person name="Barbosa P."/>
            <person name="Barros P.M."/>
            <person name="Capote T."/>
            <person name="Chaves I."/>
            <person name="Simoes F."/>
            <person name="Abreu I."/>
            <person name="Carrasquinho I."/>
            <person name="Faro C."/>
            <person name="Guimaraes J.B."/>
            <person name="Mendonca D."/>
            <person name="Nobrega F."/>
            <person name="Rodrigues L."/>
            <person name="Saibo N.J.M."/>
            <person name="Varela M.C."/>
            <person name="Egas C."/>
            <person name="Matos J."/>
            <person name="Miguel C.M."/>
            <person name="Oliveira M.M."/>
            <person name="Ricardo C.P."/>
            <person name="Goncalves S."/>
        </authorList>
    </citation>
    <scope>NUCLEOTIDE SEQUENCE [LARGE SCALE GENOMIC DNA]</scope>
    <source>
        <strain evidence="9">cv. HL8</strain>
    </source>
</reference>
<dbReference type="GO" id="GO:0006355">
    <property type="term" value="P:regulation of DNA-templated transcription"/>
    <property type="evidence" value="ECO:0007669"/>
    <property type="project" value="InterPro"/>
</dbReference>
<keyword evidence="9" id="KW-1185">Reference proteome</keyword>
<protein>
    <submittedName>
        <fullName evidence="8">Mediator of rna polymerase ii transcription subunit 31</fullName>
    </submittedName>
</protein>
<name>A0AAW0LQT2_QUESU</name>
<comment type="caution">
    <text evidence="8">The sequence shown here is derived from an EMBL/GenBank/DDBJ whole genome shotgun (WGS) entry which is preliminary data.</text>
</comment>
<dbReference type="GO" id="GO:0003712">
    <property type="term" value="F:transcription coregulator activity"/>
    <property type="evidence" value="ECO:0007669"/>
    <property type="project" value="InterPro"/>
</dbReference>
<evidence type="ECO:0000256" key="7">
    <source>
        <dbReference type="SAM" id="MobiDB-lite"/>
    </source>
</evidence>
<evidence type="ECO:0000256" key="6">
    <source>
        <dbReference type="ARBA" id="ARBA00023242"/>
    </source>
</evidence>
<sequence>MSSGLFCFMASNAESEDTAISTSPRTLYKDPDDGRQRLLLELEFVQCLANPTYIHCKLELVHRQQFYFWKNFKNNRLKHIISRSQLQAAAATPASVSPPPTPPTAIAVVSPPSTPPTTIAVTAPIDPPESSIAVTSSATATVQEISSGVDR</sequence>
<keyword evidence="6" id="KW-0539">Nucleus</keyword>
<dbReference type="InterPro" id="IPR038089">
    <property type="entry name" value="Med31_sf"/>
</dbReference>
<dbReference type="Proteomes" id="UP000237347">
    <property type="component" value="Unassembled WGS sequence"/>
</dbReference>
<feature type="region of interest" description="Disordered" evidence="7">
    <location>
        <begin position="92"/>
        <end position="112"/>
    </location>
</feature>
<dbReference type="PANTHER" id="PTHR13186">
    <property type="entry name" value="MEDIATOR OF RNA POLYMERASE II TRANSCRIPTION SUBUNIT 31"/>
    <property type="match status" value="1"/>
</dbReference>
<dbReference type="AlphaFoldDB" id="A0AAW0LQT2"/>